<evidence type="ECO:0000256" key="4">
    <source>
        <dbReference type="ARBA" id="ARBA00023163"/>
    </source>
</evidence>
<dbReference type="PANTHER" id="PTHR10649:SF12">
    <property type="entry name" value="SPINELESS, ISOFORM C"/>
    <property type="match status" value="1"/>
</dbReference>
<evidence type="ECO:0000256" key="5">
    <source>
        <dbReference type="ARBA" id="ARBA00023242"/>
    </source>
</evidence>
<dbReference type="GO" id="GO:0005634">
    <property type="term" value="C:nucleus"/>
    <property type="evidence" value="ECO:0007669"/>
    <property type="project" value="UniProtKB-SubCell"/>
</dbReference>
<feature type="region of interest" description="Disordered" evidence="7">
    <location>
        <begin position="84"/>
        <end position="141"/>
    </location>
</feature>
<evidence type="ECO:0000256" key="6">
    <source>
        <dbReference type="SAM" id="Coils"/>
    </source>
</evidence>
<dbReference type="GO" id="GO:0003677">
    <property type="term" value="F:DNA binding"/>
    <property type="evidence" value="ECO:0007669"/>
    <property type="project" value="UniProtKB-KW"/>
</dbReference>
<protein>
    <submittedName>
        <fullName evidence="8">Uncharacterized protein</fullName>
    </submittedName>
</protein>
<evidence type="ECO:0000256" key="7">
    <source>
        <dbReference type="SAM" id="MobiDB-lite"/>
    </source>
</evidence>
<reference evidence="8 9" key="1">
    <citation type="submission" date="2022-04" db="EMBL/GenBank/DDBJ databases">
        <title>Chromosome-level reference genomes for two strains of Caenorhabditis briggsae: an improved platform for comparative genomics.</title>
        <authorList>
            <person name="Stevens L."/>
            <person name="Andersen E."/>
        </authorList>
    </citation>
    <scope>NUCLEOTIDE SEQUENCE [LARGE SCALE GENOMIC DNA]</scope>
    <source>
        <strain evidence="8">VX34</strain>
        <tissue evidence="8">Whole-organism</tissue>
    </source>
</reference>
<dbReference type="EMBL" id="CP092625">
    <property type="protein sequence ID" value="UMM40239.1"/>
    <property type="molecule type" value="Genomic_DNA"/>
</dbReference>
<evidence type="ECO:0000313" key="8">
    <source>
        <dbReference type="EMBL" id="UMM40239.1"/>
    </source>
</evidence>
<evidence type="ECO:0000256" key="1">
    <source>
        <dbReference type="ARBA" id="ARBA00004123"/>
    </source>
</evidence>
<feature type="compositionally biased region" description="Low complexity" evidence="7">
    <location>
        <begin position="790"/>
        <end position="803"/>
    </location>
</feature>
<proteinExistence type="predicted"/>
<name>A0AAE9FDI5_CAEBR</name>
<dbReference type="AlphaFoldDB" id="A0AAE9FDI5"/>
<gene>
    <name evidence="8" type="ORF">L5515_016946</name>
</gene>
<feature type="coiled-coil region" evidence="6">
    <location>
        <begin position="735"/>
        <end position="767"/>
    </location>
</feature>
<keyword evidence="2" id="KW-0805">Transcription regulation</keyword>
<sequence>MSVILDPRSESYKRFKLYDYFDGGLDSEEVVQALSSDFPAMTTQEVEAWFARFKAGNMEIGENISINVEGIVVDRSVRLKRGLESAEQADGEPPARMNPISPIVPNREVDEEGGTHQHPKGNGDGVTNQDVAQQQQAAPHDVPAVAVNQNPANRGILQIEDSPVRQDQGTVAIPPQHPVIQPEMLPVNLTEQRKKIETVAEKLAALDSGPKTGSTHLRIMAEPVKPIYEKKWFTNGCGIVEPPTPEVDVSKWTPEETADWVEQSCPHRKDINAERLVKERLNGTLLEDFVIKPARVDLMKLLNLNYTEHWLLARQAAFLVNRSNRFTYPERVRDYQRDLEIWKKQNSQYKGGEEEKGEKEMEHRAGTLERGLMRGAKTSEDDDYEGTAAEKIEKRKKYMAKVERFMAIEFGSKYGGSLRRIMAEPVRPIYEKKLFTEGYEFEEPERYKEDVSEWTPEDTVNWIHLICPHRWDIDEERIVKDSFRNHPNNNMTLLQNQIQIDAARNQQQKAWQDFLNNLAHLVSPTQFGATQNQQKNGSQGYLSNQISQLRDQFQVGTAQGHQQNTWQAILHTQRVQPLQGFAPQQTLQAVIAQQQHFAQQQQHVQQQNLVEQLVQQKVNQLDQLAQQQQQQPAQLEWPNLDPVVQEKFQEMILKMMTPEQLQRVIAQLHLILQRLQMDMAPPDLLYGMNNGGLQVPHMQLQFGVHRAQSIDHQPQVPQLMVQQPMVPQPIAYDFLTAQQKQLHQIQLANAEQQQRHLQNQALEAQMIAEMQIGQQNRPEVNHQMQEFDRPQLTPQSSPSQSPQMRVQTPRQDIQRPEDLENEVVGYVKNEVVDDDQIDGDVEMGVKDDVEVEANPEVLLGEAPEQAPVLDALPELDLGGFVDLQNMPTTSSFAMNFDLLQGIREINLGASSGSSGNVSPGSEAPMNQVFALPLHPAQGFLPFIPQNQRPSVFGKANPNFSRQNINVLHNPLRNITEYRKKKPSKREVFLQMGLNINMIPGKATETFCSEENKTVTAELLYLFKEHFHIYHEFIALVIEVPSGTLSKIYDCGKNRRIQTLSAYHEAILDQHLHALLNFCYQLLFCPGAVPFMVHVGRPTSFRHRYQLDPKCYKSTGQKRSDSFLNQFYSMMDHIKIEVDKIHLSQMYGDGPTTDGPTGDGPTGDVPATDGATGNGPIMNNEGHQIPHMQPQLGAHRPQFIVHQPPVQQMMVQEPMVPQPIFQAPLVQQLIAQLETLQPAIEYDSLLAQQKEASRNPTCKH</sequence>
<keyword evidence="3" id="KW-0238">DNA-binding</keyword>
<keyword evidence="9" id="KW-1185">Reference proteome</keyword>
<dbReference type="PANTHER" id="PTHR10649">
    <property type="entry name" value="ARYL HYDROCARBON RECEPTOR"/>
    <property type="match status" value="1"/>
</dbReference>
<feature type="compositionally biased region" description="Polar residues" evidence="7">
    <location>
        <begin position="125"/>
        <end position="137"/>
    </location>
</feature>
<dbReference type="GO" id="GO:0006805">
    <property type="term" value="P:xenobiotic metabolic process"/>
    <property type="evidence" value="ECO:0007669"/>
    <property type="project" value="InterPro"/>
</dbReference>
<keyword evidence="5" id="KW-0539">Nucleus</keyword>
<keyword evidence="6" id="KW-0175">Coiled coil</keyword>
<accession>A0AAE9FDI5</accession>
<evidence type="ECO:0000256" key="3">
    <source>
        <dbReference type="ARBA" id="ARBA00023125"/>
    </source>
</evidence>
<comment type="subcellular location">
    <subcellularLocation>
        <location evidence="1">Nucleus</location>
    </subcellularLocation>
</comment>
<evidence type="ECO:0000256" key="2">
    <source>
        <dbReference type="ARBA" id="ARBA00023015"/>
    </source>
</evidence>
<organism evidence="8 9">
    <name type="scientific">Caenorhabditis briggsae</name>
    <dbReference type="NCBI Taxonomy" id="6238"/>
    <lineage>
        <taxon>Eukaryota</taxon>
        <taxon>Metazoa</taxon>
        <taxon>Ecdysozoa</taxon>
        <taxon>Nematoda</taxon>
        <taxon>Chromadorea</taxon>
        <taxon>Rhabditida</taxon>
        <taxon>Rhabditina</taxon>
        <taxon>Rhabditomorpha</taxon>
        <taxon>Rhabditoidea</taxon>
        <taxon>Rhabditidae</taxon>
        <taxon>Peloderinae</taxon>
        <taxon>Caenorhabditis</taxon>
    </lineage>
</organism>
<dbReference type="InterPro" id="IPR039091">
    <property type="entry name" value="AHR/AHRR"/>
</dbReference>
<dbReference type="Proteomes" id="UP000829354">
    <property type="component" value="Chromosome X"/>
</dbReference>
<evidence type="ECO:0000313" key="9">
    <source>
        <dbReference type="Proteomes" id="UP000829354"/>
    </source>
</evidence>
<keyword evidence="4" id="KW-0804">Transcription</keyword>
<feature type="region of interest" description="Disordered" evidence="7">
    <location>
        <begin position="789"/>
        <end position="816"/>
    </location>
</feature>